<dbReference type="Pfam" id="PF14425">
    <property type="entry name" value="Imm3"/>
    <property type="match status" value="1"/>
</dbReference>
<protein>
    <submittedName>
        <fullName evidence="1">Uncharacterized protein</fullName>
    </submittedName>
</protein>
<organism evidence="1">
    <name type="scientific">Paenibacillus sp. BIHB 4019</name>
    <dbReference type="NCBI Taxonomy" id="1870819"/>
    <lineage>
        <taxon>Bacteria</taxon>
        <taxon>Bacillati</taxon>
        <taxon>Bacillota</taxon>
        <taxon>Bacilli</taxon>
        <taxon>Bacillales</taxon>
        <taxon>Paenibacillaceae</taxon>
        <taxon>Paenibacillus</taxon>
    </lineage>
</organism>
<reference evidence="1" key="1">
    <citation type="submission" date="2016-08" db="EMBL/GenBank/DDBJ databases">
        <title>Complete Genome Seqeunce of Paenibacillus sp. BIHB 4019 from tea rhizoplane.</title>
        <authorList>
            <person name="Thakur R."/>
            <person name="Swarnkar M.K."/>
            <person name="Gulati A."/>
        </authorList>
    </citation>
    <scope>NUCLEOTIDE SEQUENCE [LARGE SCALE GENOMIC DNA]</scope>
    <source>
        <strain evidence="1">BIHB4019</strain>
    </source>
</reference>
<gene>
    <name evidence="1" type="ORF">BBD42_01020</name>
</gene>
<accession>A0A1B2DBY8</accession>
<dbReference type="AlphaFoldDB" id="A0A1B2DBY8"/>
<proteinExistence type="predicted"/>
<name>A0A1B2DBY8_9BACL</name>
<dbReference type="RefSeq" id="WP_099516627.1">
    <property type="nucleotide sequence ID" value="NZ_CP016808.1"/>
</dbReference>
<evidence type="ECO:0000313" key="1">
    <source>
        <dbReference type="EMBL" id="ANY65216.1"/>
    </source>
</evidence>
<sequence>MNNKYEELFESFNETYKEYKERKLNNSNALERTMDDFELIMNRGDLEKAIILVSYGEFALKQPYMFYKSKDYLLEKLNEIAFESLEQQLTPEQYNVLIVRKNYVLKEIEKKPLNFNPRTFWYYEEIGNEVNGYFNAIFIPTKSANELAEDVLKRFERDCEHTIGEKIGVYATLAERLIEYNLTDTKYLMRIEETLKDFNVDDVGDQLSQDEKQKLQLQIEGVLKRLPDAK</sequence>
<dbReference type="EMBL" id="CP016808">
    <property type="protein sequence ID" value="ANY65216.1"/>
    <property type="molecule type" value="Genomic_DNA"/>
</dbReference>
<dbReference type="InterPro" id="IPR025678">
    <property type="entry name" value="Imm3"/>
</dbReference>